<evidence type="ECO:0000313" key="2">
    <source>
        <dbReference type="Proteomes" id="UP000325787"/>
    </source>
</evidence>
<dbReference type="InterPro" id="IPR011990">
    <property type="entry name" value="TPR-like_helical_dom_sf"/>
</dbReference>
<keyword evidence="2" id="KW-1185">Reference proteome</keyword>
<organism evidence="1 2">
    <name type="scientific">Saccharothrix syringae</name>
    <name type="common">Nocardiopsis syringae</name>
    <dbReference type="NCBI Taxonomy" id="103733"/>
    <lineage>
        <taxon>Bacteria</taxon>
        <taxon>Bacillati</taxon>
        <taxon>Actinomycetota</taxon>
        <taxon>Actinomycetes</taxon>
        <taxon>Pseudonocardiales</taxon>
        <taxon>Pseudonocardiaceae</taxon>
        <taxon>Saccharothrix</taxon>
    </lineage>
</organism>
<gene>
    <name evidence="1" type="ORF">EKG83_42360</name>
</gene>
<dbReference type="KEGG" id="ssyi:EKG83_42360"/>
<sequence length="751" mass="82449">MGPVRIEMSGEAATVVQAGAITGGVHLGAPRAAPSPARPITGWHPFDLDVHRAVGPTDLPYLPAYLPRGHDAALAAWLTPPSTGMAVLTGGSSTGKTRALYEAVAAHLPTWPLVYPRTAEDLLRVLAAGIEPGTVLWLNETQNHLTGTHGEQAAVALRTLLELPGPFVVLGTMWPRYWSALAAQPQAGGLLRHRVERIRVADRLTPAQATAAPDDPRLRRALATAHDGRVIQVLAGGPALVECHEHPDTTEDRYATAIVTAALDARRLGHHGLLPAALLAGAAPGYLDEEDRVDAPGTWFADGMAVAASDLLGVAALIPKRRGPGVGPPDGYDVHDYLDQHARTTRRRAVTPDSLWDALVEHTTDPEDRFRLARAAYHRLRYRHADPLYRQAADAAPDSAGRMVDVLVTHGRVDEAAALVARDAESRRVWTWPSSAAVHHRRRFTDLLVHRHGSRRHFGHHLADDLIALGEEDEAIDLLRHMAGPSDTRAAWKLGDLLARRGRWPEALEAMRHVDRQQVMPWLAEHLAAAGNRERLRELAEAGCFEAQVYLTGRIPDDIPTRRTRECLRATRPPARRLLAHLLDHNRTDVVVEMVIARTTPFETVETLVDLAVERGHRPLLISVLRSVLDDWDVADRLNWEYRAPMLLADLLVAEGRWDDALALARGAKWAQEWIPRQLAAAGNLDRLRALADAEQPHAQRELAALLAERRNFTELTDRTTKGDEHCARQLVALALDGALPDGERLLTDGL</sequence>
<accession>A0A5Q0HB62</accession>
<dbReference type="EMBL" id="CP034550">
    <property type="protein sequence ID" value="QFZ23204.1"/>
    <property type="molecule type" value="Genomic_DNA"/>
</dbReference>
<name>A0A5Q0HB62_SACSY</name>
<dbReference type="AlphaFoldDB" id="A0A5Q0HB62"/>
<dbReference type="SUPFAM" id="SSF48452">
    <property type="entry name" value="TPR-like"/>
    <property type="match status" value="1"/>
</dbReference>
<dbReference type="RefSeq" id="WP_051764933.1">
    <property type="nucleotide sequence ID" value="NZ_CP034550.1"/>
</dbReference>
<dbReference type="OrthoDB" id="3964962at2"/>
<dbReference type="Proteomes" id="UP000325787">
    <property type="component" value="Chromosome"/>
</dbReference>
<protein>
    <recommendedName>
        <fullName evidence="3">Tetratricopeptide repeat protein</fullName>
    </recommendedName>
</protein>
<reference evidence="2" key="1">
    <citation type="journal article" date="2021" name="Curr. Microbiol.">
        <title>Complete genome of nocamycin-producing strain Saccharothrix syringae NRRL B-16468 reveals the biosynthetic potential for secondary metabolites.</title>
        <authorList>
            <person name="Mo X."/>
            <person name="Yang S."/>
        </authorList>
    </citation>
    <scope>NUCLEOTIDE SEQUENCE [LARGE SCALE GENOMIC DNA]</scope>
    <source>
        <strain evidence="2">ATCC 51364 / DSM 43886 / JCM 6844 / KCTC 9398 / NBRC 14523 / NRRL B-16468 / INA 2240</strain>
    </source>
</reference>
<dbReference type="Gene3D" id="1.25.40.10">
    <property type="entry name" value="Tetratricopeptide repeat domain"/>
    <property type="match status" value="1"/>
</dbReference>
<evidence type="ECO:0008006" key="3">
    <source>
        <dbReference type="Google" id="ProtNLM"/>
    </source>
</evidence>
<proteinExistence type="predicted"/>
<evidence type="ECO:0000313" key="1">
    <source>
        <dbReference type="EMBL" id="QFZ23204.1"/>
    </source>
</evidence>